<keyword evidence="2" id="KW-1133">Transmembrane helix</keyword>
<feature type="region of interest" description="Disordered" evidence="1">
    <location>
        <begin position="123"/>
        <end position="149"/>
    </location>
</feature>
<feature type="compositionally biased region" description="Low complexity" evidence="1">
    <location>
        <begin position="133"/>
        <end position="146"/>
    </location>
</feature>
<proteinExistence type="predicted"/>
<dbReference type="AlphaFoldDB" id="A0AAD7DNI5"/>
<gene>
    <name evidence="3" type="ORF">B0H17DRAFT_1198949</name>
</gene>
<organism evidence="3 4">
    <name type="scientific">Mycena rosella</name>
    <name type="common">Pink bonnet</name>
    <name type="synonym">Agaricus rosellus</name>
    <dbReference type="NCBI Taxonomy" id="1033263"/>
    <lineage>
        <taxon>Eukaryota</taxon>
        <taxon>Fungi</taxon>
        <taxon>Dikarya</taxon>
        <taxon>Basidiomycota</taxon>
        <taxon>Agaricomycotina</taxon>
        <taxon>Agaricomycetes</taxon>
        <taxon>Agaricomycetidae</taxon>
        <taxon>Agaricales</taxon>
        <taxon>Marasmiineae</taxon>
        <taxon>Mycenaceae</taxon>
        <taxon>Mycena</taxon>
    </lineage>
</organism>
<reference evidence="3" key="1">
    <citation type="submission" date="2023-03" db="EMBL/GenBank/DDBJ databases">
        <title>Massive genome expansion in bonnet fungi (Mycena s.s.) driven by repeated elements and novel gene families across ecological guilds.</title>
        <authorList>
            <consortium name="Lawrence Berkeley National Laboratory"/>
            <person name="Harder C.B."/>
            <person name="Miyauchi S."/>
            <person name="Viragh M."/>
            <person name="Kuo A."/>
            <person name="Thoen E."/>
            <person name="Andreopoulos B."/>
            <person name="Lu D."/>
            <person name="Skrede I."/>
            <person name="Drula E."/>
            <person name="Henrissat B."/>
            <person name="Morin E."/>
            <person name="Kohler A."/>
            <person name="Barry K."/>
            <person name="LaButti K."/>
            <person name="Morin E."/>
            <person name="Salamov A."/>
            <person name="Lipzen A."/>
            <person name="Mereny Z."/>
            <person name="Hegedus B."/>
            <person name="Baldrian P."/>
            <person name="Stursova M."/>
            <person name="Weitz H."/>
            <person name="Taylor A."/>
            <person name="Grigoriev I.V."/>
            <person name="Nagy L.G."/>
            <person name="Martin F."/>
            <person name="Kauserud H."/>
        </authorList>
    </citation>
    <scope>NUCLEOTIDE SEQUENCE</scope>
    <source>
        <strain evidence="3">CBHHK067</strain>
    </source>
</reference>
<keyword evidence="4" id="KW-1185">Reference proteome</keyword>
<dbReference type="EMBL" id="JARKIE010000040">
    <property type="protein sequence ID" value="KAJ7694788.1"/>
    <property type="molecule type" value="Genomic_DNA"/>
</dbReference>
<evidence type="ECO:0000313" key="4">
    <source>
        <dbReference type="Proteomes" id="UP001221757"/>
    </source>
</evidence>
<evidence type="ECO:0000256" key="1">
    <source>
        <dbReference type="SAM" id="MobiDB-lite"/>
    </source>
</evidence>
<protein>
    <submittedName>
        <fullName evidence="3">Uncharacterized protein</fullName>
    </submittedName>
</protein>
<name>A0AAD7DNI5_MYCRO</name>
<feature type="transmembrane region" description="Helical" evidence="2">
    <location>
        <begin position="94"/>
        <end position="115"/>
    </location>
</feature>
<keyword evidence="2" id="KW-0812">Transmembrane</keyword>
<sequence>MAPLRYLPTARAVFDSASVIQTSASSLPMSVAESVSAIWTSVNSIPTLVSSASAIQRSASSLLAPVSSATTIPTSALPAPTASSNPWAYVPLNIPSWTPLLVLPFFVGIFGYIVYGARKAPRPGHTAAKPDSANKAPAKRASSSAKTLVGMDAQAPKPVLAVPAPTDTTAADNAAPVSENAGDRYTALNTLRNNRRSVQVVERPVMAEAAVTSEVGARR</sequence>
<keyword evidence="2" id="KW-0472">Membrane</keyword>
<accession>A0AAD7DNI5</accession>
<comment type="caution">
    <text evidence="3">The sequence shown here is derived from an EMBL/GenBank/DDBJ whole genome shotgun (WGS) entry which is preliminary data.</text>
</comment>
<evidence type="ECO:0000313" key="3">
    <source>
        <dbReference type="EMBL" id="KAJ7694788.1"/>
    </source>
</evidence>
<dbReference type="Proteomes" id="UP001221757">
    <property type="component" value="Unassembled WGS sequence"/>
</dbReference>
<evidence type="ECO:0000256" key="2">
    <source>
        <dbReference type="SAM" id="Phobius"/>
    </source>
</evidence>